<evidence type="ECO:0000313" key="3">
    <source>
        <dbReference type="Proteomes" id="UP000518300"/>
    </source>
</evidence>
<dbReference type="Proteomes" id="UP000518300">
    <property type="component" value="Unassembled WGS sequence"/>
</dbReference>
<keyword evidence="3" id="KW-1185">Reference proteome</keyword>
<feature type="region of interest" description="Disordered" evidence="1">
    <location>
        <begin position="1"/>
        <end position="21"/>
    </location>
</feature>
<evidence type="ECO:0000256" key="1">
    <source>
        <dbReference type="SAM" id="MobiDB-lite"/>
    </source>
</evidence>
<protein>
    <submittedName>
        <fullName evidence="2">DUF4150 domain-containing protein</fullName>
    </submittedName>
</protein>
<dbReference type="EMBL" id="JABBJJ010000569">
    <property type="protein sequence ID" value="NMO23276.1"/>
    <property type="molecule type" value="Genomic_DNA"/>
</dbReference>
<organism evidence="2 3">
    <name type="scientific">Pyxidicoccus fallax</name>
    <dbReference type="NCBI Taxonomy" id="394095"/>
    <lineage>
        <taxon>Bacteria</taxon>
        <taxon>Pseudomonadati</taxon>
        <taxon>Myxococcota</taxon>
        <taxon>Myxococcia</taxon>
        <taxon>Myxococcales</taxon>
        <taxon>Cystobacterineae</taxon>
        <taxon>Myxococcaceae</taxon>
        <taxon>Pyxidicoccus</taxon>
    </lineage>
</organism>
<sequence length="341" mass="36360">MGTVAVNPPRTPVTEGSDGKAAASLPNVCKMPGPPAPFVPAPLPNLGTSGDSLSKGTRKVLIEGKKVAIKGSFFMSTGDMASKPQGGGVVSGQTHGKTEWVAPGSMDTKAEGKNIQLLGDAMTNNGGSPANASTLPGVGQSSAMANPTAEEKLREVACKCDRQVKPNKQSTCIELGSKKHECCEKELRRHKSSGKPPSLRGERGYEIRAGSARRLRASRKSVEARTAAEVRRGGLYGGTSEVQMRQAIWKELRRSLRGTCWPDACSLDGKGNPSQLFDFKFQCPKGTRIRRKKGGGWVVSKGGSMPVWRKGQYKKYKQLSEALGIDLLESPPLLIDTLACP</sequence>
<name>A0A848LZJ1_9BACT</name>
<reference evidence="2 3" key="1">
    <citation type="submission" date="2020-04" db="EMBL/GenBank/DDBJ databases">
        <title>Draft genome of Pyxidicoccus fallax type strain.</title>
        <authorList>
            <person name="Whitworth D.E."/>
        </authorList>
    </citation>
    <scope>NUCLEOTIDE SEQUENCE [LARGE SCALE GENOMIC DNA]</scope>
    <source>
        <strain evidence="2 3">DSM 14698</strain>
    </source>
</reference>
<gene>
    <name evidence="2" type="ORF">HG543_51705</name>
</gene>
<dbReference type="AlphaFoldDB" id="A0A848LZJ1"/>
<accession>A0A848LZJ1</accession>
<dbReference type="Pfam" id="PF13665">
    <property type="entry name" value="Tox-PAAR-like"/>
    <property type="match status" value="1"/>
</dbReference>
<dbReference type="RefSeq" id="WP_169352376.1">
    <property type="nucleotide sequence ID" value="NZ_JABBJJ010000569.1"/>
</dbReference>
<evidence type="ECO:0000313" key="2">
    <source>
        <dbReference type="EMBL" id="NMO23276.1"/>
    </source>
</evidence>
<proteinExistence type="predicted"/>
<comment type="caution">
    <text evidence="2">The sequence shown here is derived from an EMBL/GenBank/DDBJ whole genome shotgun (WGS) entry which is preliminary data.</text>
</comment>